<feature type="region of interest" description="Disordered" evidence="1">
    <location>
        <begin position="208"/>
        <end position="306"/>
    </location>
</feature>
<feature type="transmembrane region" description="Helical" evidence="2">
    <location>
        <begin position="179"/>
        <end position="200"/>
    </location>
</feature>
<sequence>MDNADLANQVLRVDWSDTNSCSYSNKTSEWTFQPDTTGSDPGAWTQTINATMSFKFNGTRVSVYGTNPPGGNWSRYDTAMGTYQIDGDQSVGFNIPGTKSRPDDQEGTAGRINEHMFTTGLVSGGKEHEMIISYSGSQDTQSPQVLWINYFYVENDYKLVEPEKNPVEPKKRATSVGSIAGGVLAGVFGLVAIGGLLWLIRRRRRRRGGPRELHDGSWDDTPSNSVSEAWTGRPLQDSQSPTATVAAQSTSRKISTENFASMKRAQREVINGQSRQERDSGFRYGTPETAENSSGTATIPPAYTRE</sequence>
<evidence type="ECO:0000313" key="4">
    <source>
        <dbReference type="Proteomes" id="UP001437256"/>
    </source>
</evidence>
<evidence type="ECO:0000256" key="2">
    <source>
        <dbReference type="SAM" id="Phobius"/>
    </source>
</evidence>
<evidence type="ECO:0000256" key="1">
    <source>
        <dbReference type="SAM" id="MobiDB-lite"/>
    </source>
</evidence>
<accession>A0ABR2Z958</accession>
<keyword evidence="2" id="KW-1133">Transmembrane helix</keyword>
<proteinExistence type="predicted"/>
<protein>
    <submittedName>
        <fullName evidence="3">Uncharacterized protein</fullName>
    </submittedName>
</protein>
<evidence type="ECO:0000313" key="3">
    <source>
        <dbReference type="EMBL" id="KAL0057815.1"/>
    </source>
</evidence>
<name>A0ABR2Z958_9AGAR</name>
<gene>
    <name evidence="3" type="ORF">AAF712_015530</name>
</gene>
<keyword evidence="2" id="KW-0812">Transmembrane</keyword>
<reference evidence="3 4" key="1">
    <citation type="submission" date="2024-05" db="EMBL/GenBank/DDBJ databases">
        <title>A draft genome resource for the thread blight pathogen Marasmius tenuissimus strain MS-2.</title>
        <authorList>
            <person name="Yulfo-Soto G.E."/>
            <person name="Baruah I.K."/>
            <person name="Amoako-Attah I."/>
            <person name="Bukari Y."/>
            <person name="Meinhardt L.W."/>
            <person name="Bailey B.A."/>
            <person name="Cohen S.P."/>
        </authorList>
    </citation>
    <scope>NUCLEOTIDE SEQUENCE [LARGE SCALE GENOMIC DNA]</scope>
    <source>
        <strain evidence="3 4">MS-2</strain>
    </source>
</reference>
<keyword evidence="2" id="KW-0472">Membrane</keyword>
<keyword evidence="4" id="KW-1185">Reference proteome</keyword>
<dbReference type="EMBL" id="JBBXMP010000430">
    <property type="protein sequence ID" value="KAL0057815.1"/>
    <property type="molecule type" value="Genomic_DNA"/>
</dbReference>
<organism evidence="3 4">
    <name type="scientific">Marasmius tenuissimus</name>
    <dbReference type="NCBI Taxonomy" id="585030"/>
    <lineage>
        <taxon>Eukaryota</taxon>
        <taxon>Fungi</taxon>
        <taxon>Dikarya</taxon>
        <taxon>Basidiomycota</taxon>
        <taxon>Agaricomycotina</taxon>
        <taxon>Agaricomycetes</taxon>
        <taxon>Agaricomycetidae</taxon>
        <taxon>Agaricales</taxon>
        <taxon>Marasmiineae</taxon>
        <taxon>Marasmiaceae</taxon>
        <taxon>Marasmius</taxon>
    </lineage>
</organism>
<dbReference type="Proteomes" id="UP001437256">
    <property type="component" value="Unassembled WGS sequence"/>
</dbReference>
<comment type="caution">
    <text evidence="3">The sequence shown here is derived from an EMBL/GenBank/DDBJ whole genome shotgun (WGS) entry which is preliminary data.</text>
</comment>
<feature type="compositionally biased region" description="Polar residues" evidence="1">
    <location>
        <begin position="236"/>
        <end position="259"/>
    </location>
</feature>